<evidence type="ECO:0000313" key="3">
    <source>
        <dbReference type="Proteomes" id="UP001141806"/>
    </source>
</evidence>
<sequence>MEGEKAEIGLPTTIKVSGCNGFSVEGAVWGERCGGCGSREAKDIFVSASEKPSREGETRDGNSTTRIGTTGSCRGLVAKVPKKRSIFSSIEFKSRKISENICCCACIDT</sequence>
<feature type="compositionally biased region" description="Polar residues" evidence="1">
    <location>
        <begin position="61"/>
        <end position="70"/>
    </location>
</feature>
<gene>
    <name evidence="2" type="ORF">NE237_027081</name>
</gene>
<organism evidence="2 3">
    <name type="scientific">Protea cynaroides</name>
    <dbReference type="NCBI Taxonomy" id="273540"/>
    <lineage>
        <taxon>Eukaryota</taxon>
        <taxon>Viridiplantae</taxon>
        <taxon>Streptophyta</taxon>
        <taxon>Embryophyta</taxon>
        <taxon>Tracheophyta</taxon>
        <taxon>Spermatophyta</taxon>
        <taxon>Magnoliopsida</taxon>
        <taxon>Proteales</taxon>
        <taxon>Proteaceae</taxon>
        <taxon>Protea</taxon>
    </lineage>
</organism>
<name>A0A9Q0GMV6_9MAGN</name>
<protein>
    <submittedName>
        <fullName evidence="2">Uncharacterized protein</fullName>
    </submittedName>
</protein>
<dbReference type="Proteomes" id="UP001141806">
    <property type="component" value="Unassembled WGS sequence"/>
</dbReference>
<proteinExistence type="predicted"/>
<dbReference type="AlphaFoldDB" id="A0A9Q0GMV6"/>
<evidence type="ECO:0000313" key="2">
    <source>
        <dbReference type="EMBL" id="KAJ4950249.1"/>
    </source>
</evidence>
<evidence type="ECO:0000256" key="1">
    <source>
        <dbReference type="SAM" id="MobiDB-lite"/>
    </source>
</evidence>
<accession>A0A9Q0GMV6</accession>
<keyword evidence="3" id="KW-1185">Reference proteome</keyword>
<dbReference type="EMBL" id="JAMYWD010000012">
    <property type="protein sequence ID" value="KAJ4950249.1"/>
    <property type="molecule type" value="Genomic_DNA"/>
</dbReference>
<reference evidence="2" key="1">
    <citation type="journal article" date="2023" name="Plant J.">
        <title>The genome of the king protea, Protea cynaroides.</title>
        <authorList>
            <person name="Chang J."/>
            <person name="Duong T.A."/>
            <person name="Schoeman C."/>
            <person name="Ma X."/>
            <person name="Roodt D."/>
            <person name="Barker N."/>
            <person name="Li Z."/>
            <person name="Van de Peer Y."/>
            <person name="Mizrachi E."/>
        </authorList>
    </citation>
    <scope>NUCLEOTIDE SEQUENCE</scope>
    <source>
        <tissue evidence="2">Young leaves</tissue>
    </source>
</reference>
<feature type="region of interest" description="Disordered" evidence="1">
    <location>
        <begin position="48"/>
        <end position="70"/>
    </location>
</feature>
<comment type="caution">
    <text evidence="2">The sequence shown here is derived from an EMBL/GenBank/DDBJ whole genome shotgun (WGS) entry which is preliminary data.</text>
</comment>
<feature type="compositionally biased region" description="Basic and acidic residues" evidence="1">
    <location>
        <begin position="51"/>
        <end position="60"/>
    </location>
</feature>